<dbReference type="Gene3D" id="3.40.190.10">
    <property type="entry name" value="Periplasmic binding protein-like II"/>
    <property type="match status" value="2"/>
</dbReference>
<evidence type="ECO:0000256" key="4">
    <source>
        <dbReference type="ARBA" id="ARBA00023163"/>
    </source>
</evidence>
<dbReference type="RefSeq" id="WP_093823351.1">
    <property type="nucleotide sequence ID" value="NZ_JAVRES010000041.1"/>
</dbReference>
<dbReference type="InterPro" id="IPR036388">
    <property type="entry name" value="WH-like_DNA-bd_sf"/>
</dbReference>
<name>A0ABD5F038_9ACTN</name>
<evidence type="ECO:0000259" key="5">
    <source>
        <dbReference type="PROSITE" id="PS50931"/>
    </source>
</evidence>
<accession>A0ABD5F038</accession>
<dbReference type="PANTHER" id="PTHR30346:SF28">
    <property type="entry name" value="HTH-TYPE TRANSCRIPTIONAL REGULATOR CYNR"/>
    <property type="match status" value="1"/>
</dbReference>
<proteinExistence type="inferred from homology"/>
<dbReference type="EMBL" id="JAVRES010000041">
    <property type="protein sequence ID" value="MDT0440275.1"/>
    <property type="molecule type" value="Genomic_DNA"/>
</dbReference>
<reference evidence="7" key="1">
    <citation type="submission" date="2023-07" db="EMBL/GenBank/DDBJ databases">
        <title>30 novel species of actinomycetes from the DSMZ collection.</title>
        <authorList>
            <person name="Nouioui I."/>
        </authorList>
    </citation>
    <scope>NUCLEOTIDE SEQUENCE [LARGE SCALE GENOMIC DNA]</scope>
    <source>
        <strain evidence="7">DSM 41981</strain>
    </source>
</reference>
<protein>
    <submittedName>
        <fullName evidence="6">LysR substrate-binding domain-containing protein</fullName>
    </submittedName>
</protein>
<evidence type="ECO:0000313" key="6">
    <source>
        <dbReference type="EMBL" id="MDT0440275.1"/>
    </source>
</evidence>
<dbReference type="Proteomes" id="UP001183535">
    <property type="component" value="Unassembled WGS sequence"/>
</dbReference>
<sequence>MDIDLAVLRSFVVLADELHFAKAAERLHIEQPALSQRIKRLERRMGVQLLVRDTRNVRLSPAGAEFAADTARMLRLFDEAVGRARETAVGERGTVNIAYTLSVGYETLPVLLEHLEQSLPHLTLQAVEAWEKDVLESVRLRRSDVGLVRCDSVDEELVSLLLRREGLVVAMPETHHLARQDVVHLAELRGERFVTTPSSLAPGYQATVDGVFEKAGFRPQTVRNTVPGSRLMAVQRQTGSVALLAQSARLSRPPGIAFVPVGDDFAVLPVRLVHRADAPAAICLLADVIQREAHRRWLSSASPR</sequence>
<organism evidence="6 7">
    <name type="scientific">Streptomyces doudnae</name>
    <dbReference type="NCBI Taxonomy" id="3075536"/>
    <lineage>
        <taxon>Bacteria</taxon>
        <taxon>Bacillati</taxon>
        <taxon>Actinomycetota</taxon>
        <taxon>Actinomycetes</taxon>
        <taxon>Kitasatosporales</taxon>
        <taxon>Streptomycetaceae</taxon>
        <taxon>Streptomyces</taxon>
    </lineage>
</organism>
<keyword evidence="4" id="KW-0804">Transcription</keyword>
<dbReference type="InterPro" id="IPR005119">
    <property type="entry name" value="LysR_subst-bd"/>
</dbReference>
<dbReference type="Gene3D" id="1.10.10.10">
    <property type="entry name" value="Winged helix-like DNA-binding domain superfamily/Winged helix DNA-binding domain"/>
    <property type="match status" value="1"/>
</dbReference>
<keyword evidence="2" id="KW-0805">Transcription regulation</keyword>
<evidence type="ECO:0000256" key="3">
    <source>
        <dbReference type="ARBA" id="ARBA00023125"/>
    </source>
</evidence>
<evidence type="ECO:0000256" key="2">
    <source>
        <dbReference type="ARBA" id="ARBA00023015"/>
    </source>
</evidence>
<dbReference type="SUPFAM" id="SSF53850">
    <property type="entry name" value="Periplasmic binding protein-like II"/>
    <property type="match status" value="1"/>
</dbReference>
<dbReference type="Pfam" id="PF00126">
    <property type="entry name" value="HTH_1"/>
    <property type="match status" value="1"/>
</dbReference>
<dbReference type="InterPro" id="IPR036390">
    <property type="entry name" value="WH_DNA-bd_sf"/>
</dbReference>
<dbReference type="PRINTS" id="PR00039">
    <property type="entry name" value="HTHLYSR"/>
</dbReference>
<dbReference type="InterPro" id="IPR000847">
    <property type="entry name" value="LysR_HTH_N"/>
</dbReference>
<comment type="similarity">
    <text evidence="1">Belongs to the LysR transcriptional regulatory family.</text>
</comment>
<dbReference type="AlphaFoldDB" id="A0ABD5F038"/>
<gene>
    <name evidence="6" type="ORF">RM877_37105</name>
</gene>
<dbReference type="FunFam" id="1.10.10.10:FF:000001">
    <property type="entry name" value="LysR family transcriptional regulator"/>
    <property type="match status" value="1"/>
</dbReference>
<feature type="domain" description="HTH lysR-type" evidence="5">
    <location>
        <begin position="3"/>
        <end position="60"/>
    </location>
</feature>
<evidence type="ECO:0000313" key="7">
    <source>
        <dbReference type="Proteomes" id="UP001183535"/>
    </source>
</evidence>
<keyword evidence="7" id="KW-1185">Reference proteome</keyword>
<dbReference type="GO" id="GO:0003677">
    <property type="term" value="F:DNA binding"/>
    <property type="evidence" value="ECO:0007669"/>
    <property type="project" value="UniProtKB-KW"/>
</dbReference>
<evidence type="ECO:0000256" key="1">
    <source>
        <dbReference type="ARBA" id="ARBA00009437"/>
    </source>
</evidence>
<dbReference type="Pfam" id="PF03466">
    <property type="entry name" value="LysR_substrate"/>
    <property type="match status" value="1"/>
</dbReference>
<keyword evidence="3" id="KW-0238">DNA-binding</keyword>
<dbReference type="PROSITE" id="PS50931">
    <property type="entry name" value="HTH_LYSR"/>
    <property type="match status" value="1"/>
</dbReference>
<comment type="caution">
    <text evidence="6">The sequence shown here is derived from an EMBL/GenBank/DDBJ whole genome shotgun (WGS) entry which is preliminary data.</text>
</comment>
<dbReference type="SUPFAM" id="SSF46785">
    <property type="entry name" value="Winged helix' DNA-binding domain"/>
    <property type="match status" value="1"/>
</dbReference>
<dbReference type="PANTHER" id="PTHR30346">
    <property type="entry name" value="TRANSCRIPTIONAL DUAL REGULATOR HCAR-RELATED"/>
    <property type="match status" value="1"/>
</dbReference>
<dbReference type="CDD" id="cd08414">
    <property type="entry name" value="PBP2_LTTR_aromatics_like"/>
    <property type="match status" value="1"/>
</dbReference>